<evidence type="ECO:0000313" key="2">
    <source>
        <dbReference type="EMBL" id="TYL86775.1"/>
    </source>
</evidence>
<protein>
    <submittedName>
        <fullName evidence="2">Uncharacterized protein</fullName>
    </submittedName>
</protein>
<proteinExistence type="predicted"/>
<keyword evidence="3" id="KW-1185">Reference proteome</keyword>
<reference evidence="2 3" key="1">
    <citation type="submission" date="2019-08" db="EMBL/GenBank/DDBJ databases">
        <title>Bradyrhizobium hipponensis sp. nov., a rhizobium isolated from a Lupinus angustifolius root nodule in Tunisia.</title>
        <authorList>
            <person name="Off K."/>
            <person name="Rejili M."/>
            <person name="Mars M."/>
            <person name="Brachmann A."/>
            <person name="Marin M."/>
        </authorList>
    </citation>
    <scope>NUCLEOTIDE SEQUENCE [LARGE SCALE GENOMIC DNA]</scope>
    <source>
        <strain evidence="2 3">CTAW11</strain>
    </source>
</reference>
<feature type="region of interest" description="Disordered" evidence="1">
    <location>
        <begin position="1"/>
        <end position="29"/>
    </location>
</feature>
<dbReference type="OrthoDB" id="7059994at2"/>
<feature type="compositionally biased region" description="Basic and acidic residues" evidence="1">
    <location>
        <begin position="11"/>
        <end position="29"/>
    </location>
</feature>
<dbReference type="EMBL" id="VSSR01000011">
    <property type="protein sequence ID" value="TYL86775.1"/>
    <property type="molecule type" value="Genomic_DNA"/>
</dbReference>
<dbReference type="RefSeq" id="WP_148749810.1">
    <property type="nucleotide sequence ID" value="NZ_VSSR01000011.1"/>
</dbReference>
<feature type="compositionally biased region" description="Acidic residues" evidence="1">
    <location>
        <begin position="1"/>
        <end position="10"/>
    </location>
</feature>
<organism evidence="2 3">
    <name type="scientific">Bradyrhizobium cytisi</name>
    <dbReference type="NCBI Taxonomy" id="515489"/>
    <lineage>
        <taxon>Bacteria</taxon>
        <taxon>Pseudomonadati</taxon>
        <taxon>Pseudomonadota</taxon>
        <taxon>Alphaproteobacteria</taxon>
        <taxon>Hyphomicrobiales</taxon>
        <taxon>Nitrobacteraceae</taxon>
        <taxon>Bradyrhizobium</taxon>
    </lineage>
</organism>
<name>A0A5S4WZM1_9BRAD</name>
<dbReference type="AlphaFoldDB" id="A0A5S4WZM1"/>
<gene>
    <name evidence="2" type="ORF">FXB38_05815</name>
</gene>
<evidence type="ECO:0000256" key="1">
    <source>
        <dbReference type="SAM" id="MobiDB-lite"/>
    </source>
</evidence>
<accession>A0A5S4WZM1</accession>
<comment type="caution">
    <text evidence="2">The sequence shown here is derived from an EMBL/GenBank/DDBJ whole genome shotgun (WGS) entry which is preliminary data.</text>
</comment>
<sequence>MIDFDDDEGDFVEHAPWEPKTPRAERGPLRDAPLATLTATPATEQARALVAELVKRYPRPQAAQGRIYARDKTLDSYQTAAAAFLADLLDAIRRGRSEGWLRSSQRKTDYSGQIVTWRMFDGVRTSWQQAGLLDHKPGYDGSRAMGNPGPPRGMLTRYRATPALQGLCAEHGVTPQNVREHFKFVPVMPAELVQLTKPHHKTPEIPTVHRLRADVAALNAFMQQHTLTHPTDEIIHLGWVRKFHKAENLARYRWDKGGRLYSYPQDAGCYQQIQEDKRVQMRIDGEAVAEVDISSSYLTIFYAWIGQPLDTEADAYGDILGPTKLDRVVTKFFINYHFGNGDFLAAWRSGVVADVRKILKKKAIAPEEFNPKRYNLREVKRRVLEHHPLLERWGHPIGGRARDWSDLMFAESEVVIGSMKELMAQGVPSLPVHDSLIVPASHQALAVKTITHQFQTRLGVSPSLDVTHLWDF</sequence>
<dbReference type="Proteomes" id="UP000324853">
    <property type="component" value="Unassembled WGS sequence"/>
</dbReference>
<evidence type="ECO:0000313" key="3">
    <source>
        <dbReference type="Proteomes" id="UP000324853"/>
    </source>
</evidence>